<gene>
    <name evidence="7" type="ORF">NCTC11091_02170</name>
</gene>
<dbReference type="Pfam" id="PF04829">
    <property type="entry name" value="PT-VENN"/>
    <property type="match status" value="1"/>
</dbReference>
<keyword evidence="4" id="KW-0843">Virulence</keyword>
<keyword evidence="2" id="KW-0800">Toxin</keyword>
<evidence type="ECO:0000313" key="7">
    <source>
        <dbReference type="EMBL" id="STZ01697.1"/>
    </source>
</evidence>
<evidence type="ECO:0000259" key="6">
    <source>
        <dbReference type="Pfam" id="PF04830"/>
    </source>
</evidence>
<sequence>MDSAVNGTSLEEALKRSLRASIVDAGTGYVFTNAVKGLDSDALVDNIAHKLAAGLVGCASAELNKQSCEAGALGAAVGEMVGDYLVTGEVQDLINNDNLSIEEKDRILNTGKLTAASLALLLGYDVNTAANSAGTAIENNSLVAPQNTIEASFKQAILRGDVAELELLLDLQGVSLTVAERAMVQQAITAIQRVGANDAKILAERYGINWANKANHIFTSHSGPIGEALLKKFGSSEKAFAEIFKAVEKLNIKTAGQSEVTVNVSGIIAKVRVFNNNGKIVISTVLKF</sequence>
<evidence type="ECO:0000259" key="5">
    <source>
        <dbReference type="Pfam" id="PF04829"/>
    </source>
</evidence>
<dbReference type="InterPro" id="IPR006915">
    <property type="entry name" value="DUF637_hemagglutn_put"/>
</dbReference>
<reference evidence="7 8" key="1">
    <citation type="submission" date="2018-06" db="EMBL/GenBank/DDBJ databases">
        <authorList>
            <consortium name="Pathogen Informatics"/>
            <person name="Doyle S."/>
        </authorList>
    </citation>
    <scope>NUCLEOTIDE SEQUENCE [LARGE SCALE GENOMIC DNA]</scope>
    <source>
        <strain evidence="7 8">NCTC11091</strain>
    </source>
</reference>
<dbReference type="Proteomes" id="UP000255193">
    <property type="component" value="Unassembled WGS sequence"/>
</dbReference>
<keyword evidence="3" id="KW-1266">Target cell cytoplasm</keyword>
<evidence type="ECO:0000313" key="8">
    <source>
        <dbReference type="Proteomes" id="UP000255193"/>
    </source>
</evidence>
<evidence type="ECO:0000256" key="2">
    <source>
        <dbReference type="ARBA" id="ARBA00022656"/>
    </source>
</evidence>
<protein>
    <submittedName>
        <fullName evidence="7">Possible hemagglutinin (DUF637)</fullName>
    </submittedName>
</protein>
<dbReference type="AlphaFoldDB" id="A0A378QLB7"/>
<feature type="domain" description="VENN motif-containing" evidence="5">
    <location>
        <begin position="97"/>
        <end position="142"/>
    </location>
</feature>
<proteinExistence type="predicted"/>
<accession>A0A378QLB7</accession>
<evidence type="ECO:0000256" key="4">
    <source>
        <dbReference type="ARBA" id="ARBA00023026"/>
    </source>
</evidence>
<dbReference type="InterPro" id="IPR006914">
    <property type="entry name" value="VENN_dom"/>
</dbReference>
<organism evidence="7 8">
    <name type="scientific">Faucicola atlantae</name>
    <dbReference type="NCBI Taxonomy" id="34059"/>
    <lineage>
        <taxon>Bacteria</taxon>
        <taxon>Pseudomonadati</taxon>
        <taxon>Pseudomonadota</taxon>
        <taxon>Gammaproteobacteria</taxon>
        <taxon>Moraxellales</taxon>
        <taxon>Moraxellaceae</taxon>
        <taxon>Faucicola</taxon>
    </lineage>
</organism>
<name>A0A378QLB7_9GAMM</name>
<dbReference type="GO" id="GO:0090729">
    <property type="term" value="F:toxin activity"/>
    <property type="evidence" value="ECO:0007669"/>
    <property type="project" value="UniProtKB-KW"/>
</dbReference>
<evidence type="ECO:0000256" key="1">
    <source>
        <dbReference type="ARBA" id="ARBA00004219"/>
    </source>
</evidence>
<dbReference type="Pfam" id="PF04830">
    <property type="entry name" value="DUF637"/>
    <property type="match status" value="1"/>
</dbReference>
<evidence type="ECO:0000256" key="3">
    <source>
        <dbReference type="ARBA" id="ARBA00022913"/>
    </source>
</evidence>
<dbReference type="EMBL" id="UGQA01000005">
    <property type="protein sequence ID" value="STZ01697.1"/>
    <property type="molecule type" value="Genomic_DNA"/>
</dbReference>
<comment type="subcellular location">
    <subcellularLocation>
        <location evidence="1">Target cell</location>
        <location evidence="1">Target cell cytoplasm</location>
    </subcellularLocation>
</comment>
<feature type="domain" description="DUF637" evidence="6">
    <location>
        <begin position="2"/>
        <end position="75"/>
    </location>
</feature>